<evidence type="ECO:0008006" key="13">
    <source>
        <dbReference type="Google" id="ProtNLM"/>
    </source>
</evidence>
<comment type="cofactor">
    <cofactor evidence="1">
        <name>Zn(2+)</name>
        <dbReference type="ChEBI" id="CHEBI:29105"/>
    </cofactor>
</comment>
<evidence type="ECO:0000256" key="6">
    <source>
        <dbReference type="ARBA" id="ARBA00022833"/>
    </source>
</evidence>
<reference evidence="11 12" key="1">
    <citation type="journal article" date="2016" name="Nat. Commun.">
        <title>Extremotolerant tardigrade genome and improved radiotolerance of human cultured cells by tardigrade-unique protein.</title>
        <authorList>
            <person name="Hashimoto T."/>
            <person name="Horikawa D.D."/>
            <person name="Saito Y."/>
            <person name="Kuwahara H."/>
            <person name="Kozuka-Hata H."/>
            <person name="Shin-I T."/>
            <person name="Minakuchi Y."/>
            <person name="Ohishi K."/>
            <person name="Motoyama A."/>
            <person name="Aizu T."/>
            <person name="Enomoto A."/>
            <person name="Kondo K."/>
            <person name="Tanaka S."/>
            <person name="Hara Y."/>
            <person name="Koshikawa S."/>
            <person name="Sagara H."/>
            <person name="Miura T."/>
            <person name="Yokobori S."/>
            <person name="Miyagawa K."/>
            <person name="Suzuki Y."/>
            <person name="Kubo T."/>
            <person name="Oyama M."/>
            <person name="Kohara Y."/>
            <person name="Fujiyama A."/>
            <person name="Arakawa K."/>
            <person name="Katayama T."/>
            <person name="Toyoda A."/>
            <person name="Kunieda T."/>
        </authorList>
    </citation>
    <scope>NUCLEOTIDE SEQUENCE [LARGE SCALE GENOMIC DNA]</scope>
    <source>
        <strain evidence="11 12">YOKOZUNA-1</strain>
    </source>
</reference>
<organism evidence="11 12">
    <name type="scientific">Ramazzottius varieornatus</name>
    <name type="common">Water bear</name>
    <name type="synonym">Tardigrade</name>
    <dbReference type="NCBI Taxonomy" id="947166"/>
    <lineage>
        <taxon>Eukaryota</taxon>
        <taxon>Metazoa</taxon>
        <taxon>Ecdysozoa</taxon>
        <taxon>Tardigrada</taxon>
        <taxon>Eutardigrada</taxon>
        <taxon>Parachela</taxon>
        <taxon>Hypsibioidea</taxon>
        <taxon>Ramazzottiidae</taxon>
        <taxon>Ramazzottius</taxon>
    </lineage>
</organism>
<keyword evidence="8" id="KW-0732">Signal</keyword>
<dbReference type="GO" id="GO:0046872">
    <property type="term" value="F:metal ion binding"/>
    <property type="evidence" value="ECO:0007669"/>
    <property type="project" value="UniProtKB-KW"/>
</dbReference>
<keyword evidence="6" id="KW-0862">Zinc</keyword>
<keyword evidence="3" id="KW-0645">Protease</keyword>
<comment type="caution">
    <text evidence="11">The sequence shown here is derived from an EMBL/GenBank/DDBJ whole genome shotgun (WGS) entry which is preliminary data.</text>
</comment>
<accession>A0A1D1V0J8</accession>
<dbReference type="AlphaFoldDB" id="A0A1D1V0J8"/>
<dbReference type="PRINTS" id="PR00786">
    <property type="entry name" value="NEPRILYSIN"/>
</dbReference>
<dbReference type="Proteomes" id="UP000186922">
    <property type="component" value="Unassembled WGS sequence"/>
</dbReference>
<dbReference type="GO" id="GO:0004222">
    <property type="term" value="F:metalloendopeptidase activity"/>
    <property type="evidence" value="ECO:0007669"/>
    <property type="project" value="InterPro"/>
</dbReference>
<dbReference type="Pfam" id="PF01431">
    <property type="entry name" value="Peptidase_M13"/>
    <property type="match status" value="1"/>
</dbReference>
<dbReference type="GO" id="GO:0016485">
    <property type="term" value="P:protein processing"/>
    <property type="evidence" value="ECO:0007669"/>
    <property type="project" value="TreeGrafter"/>
</dbReference>
<evidence type="ECO:0000256" key="3">
    <source>
        <dbReference type="ARBA" id="ARBA00022670"/>
    </source>
</evidence>
<evidence type="ECO:0000313" key="12">
    <source>
        <dbReference type="Proteomes" id="UP000186922"/>
    </source>
</evidence>
<evidence type="ECO:0000259" key="10">
    <source>
        <dbReference type="Pfam" id="PF05649"/>
    </source>
</evidence>
<evidence type="ECO:0000256" key="2">
    <source>
        <dbReference type="ARBA" id="ARBA00007357"/>
    </source>
</evidence>
<name>A0A1D1V0J8_RAMVA</name>
<proteinExistence type="inferred from homology"/>
<keyword evidence="7" id="KW-0482">Metalloprotease</keyword>
<sequence length="765" mass="85394">MMAQRHFDLKQWLVILSGFFAVQPLCEAQRTDIGVSTPVPLNLSTTVVSVPGNSTPVEVCTTEGCIAIADQILSGMNFSADPCDDFFAFACDNYIAKHPLGNRKQFNVIGELRAQAEQQVTDMMEPNANDTMTLSDAELKAKRIYAQCMQNRLAKKPDVEPLLRFMNAIMLSGWPMLKPSWDSSSFNLYNVLLNMSSFGVQPFFITELVQDVGDPTHNLITFGQPTTFASKDTLQSDIGQQVTVSYFEYVVGATRLLLKQSGVNRSVSAVMNDAMDIVDLEIDLAMAGLGDVEQRDITMLKDKMSLGMFQNNFLNQSSFFRQFTSFTRDLFTLAILSNEIDRNTTVVPMTAEVFRRIDGLLASLESLGDVGRRRIANYVGWQLVNANLAYLTKDFAIVRQEYLSKIGMSASDPKDDTAAVECGKSLRQVMPLAVASIYVRNFVPPDLQPKAAMMITDVKAGFGQMLRTANWMDDATTTTALQKLQNMLVFAANSKEITDNATALNREYSEVKIGDTFLDTMQIIIRLKVTKNLRKLTQMNVRPDPYNDAYDITTVNAYNEPIENQIVILAAILQSPFYDSQVPQYMNYGGIGFVIGHEISHGFDDQGSRFDANQLLRDWWTDTTRELYDNKKGGFVKQYSSFCTEEVGCLNGRLTLGENIADNGGIKAAYKAYFDFFKLRVKGEPEVSLPGFTDFSPEQMFFLSAGHLWCGSTSLEKAQLLLLTDPHSSARFRVNGPLSNSPEFGQAYKCPLGSKMNPTQKFSVW</sequence>
<feature type="domain" description="Peptidase M13 C-terminal" evidence="9">
    <location>
        <begin position="556"/>
        <end position="762"/>
    </location>
</feature>
<keyword evidence="5" id="KW-0378">Hydrolase</keyword>
<evidence type="ECO:0000313" key="11">
    <source>
        <dbReference type="EMBL" id="GAU95374.1"/>
    </source>
</evidence>
<dbReference type="InterPro" id="IPR024079">
    <property type="entry name" value="MetalloPept_cat_dom_sf"/>
</dbReference>
<feature type="signal peptide" evidence="8">
    <location>
        <begin position="1"/>
        <end position="28"/>
    </location>
</feature>
<keyword evidence="12" id="KW-1185">Reference proteome</keyword>
<dbReference type="PROSITE" id="PS51885">
    <property type="entry name" value="NEPRILYSIN"/>
    <property type="match status" value="1"/>
</dbReference>
<evidence type="ECO:0000256" key="7">
    <source>
        <dbReference type="ARBA" id="ARBA00023049"/>
    </source>
</evidence>
<feature type="domain" description="Peptidase M13 N-terminal" evidence="10">
    <location>
        <begin position="82"/>
        <end position="488"/>
    </location>
</feature>
<evidence type="ECO:0000256" key="1">
    <source>
        <dbReference type="ARBA" id="ARBA00001947"/>
    </source>
</evidence>
<evidence type="ECO:0000256" key="5">
    <source>
        <dbReference type="ARBA" id="ARBA00022801"/>
    </source>
</evidence>
<keyword evidence="4" id="KW-0479">Metal-binding</keyword>
<dbReference type="PANTHER" id="PTHR11733">
    <property type="entry name" value="ZINC METALLOPROTEASE FAMILY M13 NEPRILYSIN-RELATED"/>
    <property type="match status" value="1"/>
</dbReference>
<protein>
    <recommendedName>
        <fullName evidence="13">Peptidase M13 C-terminal domain-containing protein</fullName>
    </recommendedName>
</protein>
<evidence type="ECO:0000256" key="8">
    <source>
        <dbReference type="SAM" id="SignalP"/>
    </source>
</evidence>
<dbReference type="Pfam" id="PF05649">
    <property type="entry name" value="Peptidase_M13_N"/>
    <property type="match status" value="1"/>
</dbReference>
<dbReference type="STRING" id="947166.A0A1D1V0J8"/>
<dbReference type="Gene3D" id="3.40.390.10">
    <property type="entry name" value="Collagenase (Catalytic Domain)"/>
    <property type="match status" value="1"/>
</dbReference>
<comment type="similarity">
    <text evidence="2">Belongs to the peptidase M13 family.</text>
</comment>
<evidence type="ECO:0000259" key="9">
    <source>
        <dbReference type="Pfam" id="PF01431"/>
    </source>
</evidence>
<dbReference type="GO" id="GO:0005886">
    <property type="term" value="C:plasma membrane"/>
    <property type="evidence" value="ECO:0007669"/>
    <property type="project" value="TreeGrafter"/>
</dbReference>
<dbReference type="Gene3D" id="1.10.1380.10">
    <property type="entry name" value="Neutral endopeptidase , domain2"/>
    <property type="match status" value="1"/>
</dbReference>
<dbReference type="InterPro" id="IPR008753">
    <property type="entry name" value="Peptidase_M13_N"/>
</dbReference>
<dbReference type="InterPro" id="IPR000718">
    <property type="entry name" value="Peptidase_M13"/>
</dbReference>
<feature type="chain" id="PRO_5008897894" description="Peptidase M13 C-terminal domain-containing protein" evidence="8">
    <location>
        <begin position="29"/>
        <end position="765"/>
    </location>
</feature>
<dbReference type="CDD" id="cd08662">
    <property type="entry name" value="M13"/>
    <property type="match status" value="1"/>
</dbReference>
<dbReference type="PANTHER" id="PTHR11733:SF167">
    <property type="entry name" value="FI17812P1-RELATED"/>
    <property type="match status" value="1"/>
</dbReference>
<evidence type="ECO:0000256" key="4">
    <source>
        <dbReference type="ARBA" id="ARBA00022723"/>
    </source>
</evidence>
<dbReference type="InterPro" id="IPR018497">
    <property type="entry name" value="Peptidase_M13_C"/>
</dbReference>
<dbReference type="OrthoDB" id="6475849at2759"/>
<dbReference type="EMBL" id="BDGG01000003">
    <property type="protein sequence ID" value="GAU95374.1"/>
    <property type="molecule type" value="Genomic_DNA"/>
</dbReference>
<gene>
    <name evidence="11" type="primary">RvY_07002</name>
    <name evidence="11" type="synonym">RvY_07002.1</name>
    <name evidence="11" type="ORF">RvY_07002-1</name>
</gene>
<dbReference type="SUPFAM" id="SSF55486">
    <property type="entry name" value="Metalloproteases ('zincins'), catalytic domain"/>
    <property type="match status" value="1"/>
</dbReference>
<dbReference type="InterPro" id="IPR042089">
    <property type="entry name" value="Peptidase_M13_dom_2"/>
</dbReference>